<keyword evidence="3 12" id="KW-0728">SH3 domain</keyword>
<dbReference type="CDD" id="cd17092">
    <property type="entry name" value="FERM1_F1_Myosin-VII"/>
    <property type="match status" value="1"/>
</dbReference>
<evidence type="ECO:0000259" key="19">
    <source>
        <dbReference type="PROSITE" id="PS51456"/>
    </source>
</evidence>
<dbReference type="EMBL" id="JABDTM020025438">
    <property type="protein sequence ID" value="KAH0813272.1"/>
    <property type="molecule type" value="Genomic_DNA"/>
</dbReference>
<dbReference type="Gene3D" id="1.20.80.10">
    <property type="match status" value="2"/>
</dbReference>
<dbReference type="GO" id="GO:0071944">
    <property type="term" value="C:cell periphery"/>
    <property type="evidence" value="ECO:0007669"/>
    <property type="project" value="UniProtKB-ARBA"/>
</dbReference>
<dbReference type="SMART" id="SM00326">
    <property type="entry name" value="SH3"/>
    <property type="match status" value="1"/>
</dbReference>
<dbReference type="Gene3D" id="1.20.58.530">
    <property type="match status" value="1"/>
</dbReference>
<dbReference type="InterPro" id="IPR051567">
    <property type="entry name" value="Unconventional_Myosin_ATPase"/>
</dbReference>
<keyword evidence="21" id="KW-1185">Reference proteome</keyword>
<dbReference type="SMART" id="SM00139">
    <property type="entry name" value="MyTH4"/>
    <property type="match status" value="2"/>
</dbReference>
<dbReference type="CDD" id="cd01381">
    <property type="entry name" value="MYSc_Myo7"/>
    <property type="match status" value="1"/>
</dbReference>
<keyword evidence="8 14" id="KW-0175">Coiled coil</keyword>
<dbReference type="FunFam" id="1.20.80.10:FF:000012">
    <property type="entry name" value="Myosin VIIA"/>
    <property type="match status" value="1"/>
</dbReference>
<evidence type="ECO:0000256" key="14">
    <source>
        <dbReference type="SAM" id="Coils"/>
    </source>
</evidence>
<dbReference type="SUPFAM" id="SSF47031">
    <property type="entry name" value="Second domain of FERM"/>
    <property type="match status" value="2"/>
</dbReference>
<dbReference type="PROSITE" id="PS51016">
    <property type="entry name" value="MYTH4"/>
    <property type="match status" value="2"/>
</dbReference>
<dbReference type="InterPro" id="IPR036028">
    <property type="entry name" value="SH3-like_dom_sf"/>
</dbReference>
<protein>
    <recommendedName>
        <fullName evidence="22">Myosin VIIa</fullName>
    </recommendedName>
</protein>
<evidence type="ECO:0000256" key="11">
    <source>
        <dbReference type="ARBA" id="ARBA00023203"/>
    </source>
</evidence>
<keyword evidence="11 13" id="KW-0009">Actin-binding</keyword>
<dbReference type="GO" id="GO:0009887">
    <property type="term" value="P:animal organ morphogenesis"/>
    <property type="evidence" value="ECO:0007669"/>
    <property type="project" value="UniProtKB-ARBA"/>
</dbReference>
<dbReference type="SUPFAM" id="SSF50729">
    <property type="entry name" value="PH domain-like"/>
    <property type="match status" value="1"/>
</dbReference>
<evidence type="ECO:0000256" key="7">
    <source>
        <dbReference type="ARBA" id="ARBA00022840"/>
    </source>
</evidence>
<dbReference type="FunFam" id="1.20.80.10:FF:000013">
    <property type="entry name" value="Unconventional myosin-VIIa"/>
    <property type="match status" value="1"/>
</dbReference>
<sequence length="2616" mass="301782">MAKHVVIQDRQGYHTASVFLKESFRPVVLLWSYICIYVRVVLTDSNTMASPILHLTPLDFNFWGHTKDLVYEVEINTKSQLQKRDTAAANQIHILRTYRYFSSTRIPLDSARSRRVPPNTVICVVYHCLKQTIALFALGTGVGEVRHMGEYRTVPGLRKQAGKYAHRTARTRQEIWKFPGKLVSNLELSKVSWHTFRTETVKHVKCRGTLCELSYLRPCRVCLPRPLESGNHDAVVMIRETWPNNRCRRPWIMDAEPVLPGDENVVAFNDLISGMETMYGRLSGRHLAPAVPKLLRESSRDQQQKVKESTVGFNFGRLMRHHHGYSDTDEPLNRSFCGLRPHVALLDQPPDSAVPVLRTSGRDKESGLDPCTKEPPNHEDHFLYPFCPPPRLFRRRESVSRRFRLGSGLRVSTPTRMTLRFARASFFVQSSEERDGFLQGDYIWIEPISGNEFDVAIGAKVVSAEGRRIAVRDDDGEEHWLSPDRRIKAMHATSIHGVEDMIGLGDLHEAGILRNLLIRYNENLIYTYTGSILVAVNPYQILPIYTAEQIKLYKERKIGELPPHIFAIGDNCYGNMRRYGQDQCIVISGESGAGKTESTKLILQYLAAISGKHSWIEQQILEANPILEAFGNAKTVRNDNSSRFGKYIDIHFNSSGVIEGAKIEQYLLEKSRIVGQNPDERNYHVFYCLLAGLGKEEKKKLELGDASQFKYLTGGGCITCEGRDDTAEFADIRSAMKVLLFSDQEIWEIMKLLAALLHIGNIKYKATVVDNLDATEIPDPTNVHRVAHLLGVPPQPLIDALTRKTFFAHGETVVSTLSREQSVDVRDAFVKGIYGRMFVLIVKKINSAIYRPRERQRNSIGVLDIFGFENFNHNSFEQFCINFANENLQQFFVRHIFKLEQEEYNNEGINWQHIEFVDNQDSLDLIAIKQLNIMALIDEESKFPKGTDQTMLAKLHKTHGNHRNYLKPKSDINTSFGLNHFAGVVFYDTRGFLEKNRDTFSGDLLQLIAISNNKFLQQIFADDIGMGSETRKRTPTLSTQFKKSLDSLMRTLSNCQPFFIRCIKPNEHKKPMMFDRNLCCRQLRYSGMMETIRIRRAGYPIRHSFSEFVERYRFLISGIPPAHRTECRSATSKICSAVLGRSDYQLGHNKVFLKDAHDLFLEQERDRVLTKKILILQRSIRGWVYRRRFLRLRAATMTIQKYWKGYIQRQRYKRMRVGYMRLQALIRARVLSHRFRHLRGHIVGLQAHSRGYLVRREYGHKMWAIIKIQSHVRRMIAQRRFKKIKFERRSHVEALRLKKKEERELKDAGNKRAKEIAEQNYRERMYELERKEMELEMEERRRVEVKKNLINDAARKADEPVDDSKLVEAMFDFLPDSSSEAPTPGRETSVFNDLPSQPAESEIISPMATQSEDEEDLSEFKFQKFAATYFQGNVGHQYSRKPLKHPLLPLHTQGDQLAAQALWVTILRFTGDLPEPRYHTMDRDNTSVMSKVTATLGRNFIRSKEFQEAQMMGLDPDSFMKQKPRSIRNKLVSLTLKRKNKLGEDVRRKLQDEEYTADSYQSWLESRPTSNLEKLHFIIGHGILRAELRDEIYCQICKQLTNNPSKSSHARGWILLSLCVGCFAPSEKFVNYLRAFIREGPPGYAPYCEDRLKRTFNNGTRNQPPSWLELQATKSKKPIMLPITFMDGNTKTLLADSATTARELCNQLSDKIGLKDQFGFSLYIALFDKVSSLGSGGDHVMDAISQCEQYAKEQGAQERNAPWRLFFRKEIFAPWHEPTEDQVATNLIYQQVVRGVKFGEYRCDKEEDLAMIAAQQYYIEYNTDMNVERLLTLLPNYIPDYCLTGVEKAVDRWAALVVQAYKKSYYVKEKVAILRVKEDVVSYAKFKWPLLFSRFYEAYRNSGPNLPKNDVIIAVNWTGVYVVDDQEQVLLELSFPEVTTVSSQKTNKVFTQTFSLSTVRGEEFTFQSPNAEDIRDLVVYFLEGLKKRSKFVIALQDYKAPGEGSSFLTFLKGDLIILEEDSTGETVLNSGWCVGRCERTTEKGDFPAETVYVLPCMSKPPTDILQLFSIEGAEHGRRLSQQYSVNGTESRDRPHTLAEYAIDHFRPPIKRTMSKALTLTATRRGGDELWRHSRDPIKQPLLKKLLMKEELAEEASFAFSAILKYMGDLPSKRPRLGNEYTDHIFDGPLKHEILRDEIYCQVMKQLTDNRNRLSEERGWELMWLATGLFTCSQSLQKELTMFLRSRRHPISQDSLQRLQKTLRNGQRKYPPHQVEVEAIQHKTTQIFHKVYFPDDTDEAFEVDSSTRAKDFCQNISQRLNLRSSEGFSLFVKIADKVISVPEGDFFFDFVRHLTDWIRKARPTRDGITPQFSYQVFFMKKLWTNTVPGKDKNADLIFHFHQELPKLIRGYHKCAKEEAAKLAALVYRVRFGESKQELQAIPQMLRELIPADLVKVQSANDWKRAIVAAYNQDAGMSPEDAKITFLKIVYRWPTFGSAFFEVKQTTDPNYPEMLLIAINKHGVSLIHPNSKRVQLIVIELRLTVFSALQEILVTHPFTRISNWSSGNTYFHMTIGNLVRGSKLLCETSLGYKMDDLLTSYISLMLTNMSKQRSIRIK</sequence>
<dbReference type="InterPro" id="IPR029071">
    <property type="entry name" value="Ubiquitin-like_domsf"/>
</dbReference>
<dbReference type="SMART" id="SM00242">
    <property type="entry name" value="MYSc"/>
    <property type="match status" value="1"/>
</dbReference>
<organism evidence="20 21">
    <name type="scientific">Tenebrio molitor</name>
    <name type="common">Yellow mealworm beetle</name>
    <dbReference type="NCBI Taxonomy" id="7067"/>
    <lineage>
        <taxon>Eukaryota</taxon>
        <taxon>Metazoa</taxon>
        <taxon>Ecdysozoa</taxon>
        <taxon>Arthropoda</taxon>
        <taxon>Hexapoda</taxon>
        <taxon>Insecta</taxon>
        <taxon>Pterygota</taxon>
        <taxon>Neoptera</taxon>
        <taxon>Endopterygota</taxon>
        <taxon>Coleoptera</taxon>
        <taxon>Polyphaga</taxon>
        <taxon>Cucujiformia</taxon>
        <taxon>Tenebrionidae</taxon>
        <taxon>Tenebrio</taxon>
    </lineage>
</organism>
<evidence type="ECO:0000256" key="2">
    <source>
        <dbReference type="ARBA" id="ARBA00008314"/>
    </source>
</evidence>
<keyword evidence="4" id="KW-0963">Cytoplasm</keyword>
<reference evidence="20" key="1">
    <citation type="journal article" date="2020" name="J Insects Food Feed">
        <title>The yellow mealworm (Tenebrio molitor) genome: a resource for the emerging insects as food and feed industry.</title>
        <authorList>
            <person name="Eriksson T."/>
            <person name="Andere A."/>
            <person name="Kelstrup H."/>
            <person name="Emery V."/>
            <person name="Picard C."/>
        </authorList>
    </citation>
    <scope>NUCLEOTIDE SEQUENCE</scope>
    <source>
        <strain evidence="20">Stoneville</strain>
        <tissue evidence="20">Whole head</tissue>
    </source>
</reference>
<evidence type="ECO:0000259" key="17">
    <source>
        <dbReference type="PROSITE" id="PS50057"/>
    </source>
</evidence>
<dbReference type="FunFam" id="2.30.29.30:FF:000075">
    <property type="entry name" value="unconventional myosin-VIIa"/>
    <property type="match status" value="1"/>
</dbReference>
<comment type="similarity">
    <text evidence="2 13">Belongs to the TRAFAC class myosin-kinesin ATPase superfamily. Myosin family.</text>
</comment>
<evidence type="ECO:0000256" key="10">
    <source>
        <dbReference type="ARBA" id="ARBA00023175"/>
    </source>
</evidence>
<dbReference type="Gene3D" id="1.20.5.190">
    <property type="match status" value="2"/>
</dbReference>
<dbReference type="PROSITE" id="PS51456">
    <property type="entry name" value="MYOSIN_MOTOR"/>
    <property type="match status" value="1"/>
</dbReference>
<dbReference type="SUPFAM" id="SSF52540">
    <property type="entry name" value="P-loop containing nucleoside triphosphate hydrolases"/>
    <property type="match status" value="2"/>
</dbReference>
<evidence type="ECO:0000256" key="1">
    <source>
        <dbReference type="ARBA" id="ARBA00004496"/>
    </source>
</evidence>
<dbReference type="PRINTS" id="PR00193">
    <property type="entry name" value="MYOSINHEAVY"/>
</dbReference>
<feature type="coiled-coil region" evidence="14">
    <location>
        <begin position="1291"/>
        <end position="1348"/>
    </location>
</feature>
<keyword evidence="9 13" id="KW-0518">Myosin</keyword>
<proteinExistence type="inferred from homology"/>
<dbReference type="InterPro" id="IPR038185">
    <property type="entry name" value="MyTH4_dom_sf"/>
</dbReference>
<evidence type="ECO:0000256" key="5">
    <source>
        <dbReference type="ARBA" id="ARBA00022737"/>
    </source>
</evidence>
<dbReference type="Pfam" id="PF21998">
    <property type="entry name" value="FERM_C1_MyoVII"/>
    <property type="match status" value="1"/>
</dbReference>
<dbReference type="PANTHER" id="PTHR22692:SF33">
    <property type="entry name" value="MYOSIN"/>
    <property type="match status" value="1"/>
</dbReference>
<evidence type="ECO:0000256" key="15">
    <source>
        <dbReference type="SAM" id="MobiDB-lite"/>
    </source>
</evidence>
<dbReference type="InterPro" id="IPR036961">
    <property type="entry name" value="Kinesin_motor_dom_sf"/>
</dbReference>
<dbReference type="Proteomes" id="UP000719412">
    <property type="component" value="Unassembled WGS sequence"/>
</dbReference>
<evidence type="ECO:0000256" key="12">
    <source>
        <dbReference type="PROSITE-ProRule" id="PRU00192"/>
    </source>
</evidence>
<dbReference type="InterPro" id="IPR011993">
    <property type="entry name" value="PH-like_dom_sf"/>
</dbReference>
<dbReference type="PROSITE" id="PS50002">
    <property type="entry name" value="SH3"/>
    <property type="match status" value="1"/>
</dbReference>
<dbReference type="InterPro" id="IPR014352">
    <property type="entry name" value="FERM/acyl-CoA-bd_prot_sf"/>
</dbReference>
<dbReference type="InterPro" id="IPR001609">
    <property type="entry name" value="Myosin_head_motor_dom-like"/>
</dbReference>
<dbReference type="InterPro" id="IPR027417">
    <property type="entry name" value="P-loop_NTPase"/>
</dbReference>
<dbReference type="PROSITE" id="PS50057">
    <property type="entry name" value="FERM_3"/>
    <property type="match status" value="2"/>
</dbReference>
<dbReference type="GO" id="GO:0003779">
    <property type="term" value="F:actin binding"/>
    <property type="evidence" value="ECO:0007669"/>
    <property type="project" value="UniProtKB-KW"/>
</dbReference>
<evidence type="ECO:0008006" key="22">
    <source>
        <dbReference type="Google" id="ProtNLM"/>
    </source>
</evidence>
<dbReference type="InterPro" id="IPR057130">
    <property type="entry name" value="Myosin_VII_N"/>
</dbReference>
<dbReference type="InterPro" id="IPR019748">
    <property type="entry name" value="FERM_central"/>
</dbReference>
<dbReference type="SMART" id="SM00015">
    <property type="entry name" value="IQ"/>
    <property type="match status" value="4"/>
</dbReference>
<dbReference type="SMART" id="SM00295">
    <property type="entry name" value="B41"/>
    <property type="match status" value="2"/>
</dbReference>
<reference evidence="20" key="2">
    <citation type="submission" date="2021-08" db="EMBL/GenBank/DDBJ databases">
        <authorList>
            <person name="Eriksson T."/>
        </authorList>
    </citation>
    <scope>NUCLEOTIDE SEQUENCE</scope>
    <source>
        <strain evidence="20">Stoneville</strain>
        <tissue evidence="20">Whole head</tissue>
    </source>
</reference>
<feature type="domain" description="SH3" evidence="16">
    <location>
        <begin position="1987"/>
        <end position="2056"/>
    </location>
</feature>
<dbReference type="Pfam" id="PF00784">
    <property type="entry name" value="MyTH4"/>
    <property type="match status" value="2"/>
</dbReference>
<dbReference type="Gene3D" id="3.10.20.90">
    <property type="entry name" value="Phosphatidylinositol 3-kinase Catalytic Subunit, Chain A, domain 1"/>
    <property type="match status" value="2"/>
</dbReference>
<dbReference type="CDD" id="cd14473">
    <property type="entry name" value="FERM_B-lobe"/>
    <property type="match status" value="2"/>
</dbReference>
<feature type="domain" description="FERM" evidence="17">
    <location>
        <begin position="2286"/>
        <end position="2607"/>
    </location>
</feature>
<dbReference type="CDD" id="cd13199">
    <property type="entry name" value="FERM_C2_MyoVII"/>
    <property type="match status" value="1"/>
</dbReference>
<evidence type="ECO:0000256" key="13">
    <source>
        <dbReference type="PROSITE-ProRule" id="PRU00782"/>
    </source>
</evidence>
<evidence type="ECO:0000259" key="18">
    <source>
        <dbReference type="PROSITE" id="PS51016"/>
    </source>
</evidence>
<dbReference type="PANTHER" id="PTHR22692">
    <property type="entry name" value="MYOSIN VII, XV"/>
    <property type="match status" value="1"/>
</dbReference>
<dbReference type="Pfam" id="PF24123">
    <property type="entry name" value="Myosin_VII_N"/>
    <property type="match status" value="1"/>
</dbReference>
<evidence type="ECO:0000259" key="16">
    <source>
        <dbReference type="PROSITE" id="PS50002"/>
    </source>
</evidence>
<evidence type="ECO:0000256" key="4">
    <source>
        <dbReference type="ARBA" id="ARBA00022490"/>
    </source>
</evidence>
<dbReference type="Gene3D" id="2.30.30.40">
    <property type="entry name" value="SH3 Domains"/>
    <property type="match status" value="1"/>
</dbReference>
<feature type="domain" description="Myosin motor" evidence="19">
    <location>
        <begin position="496"/>
        <end position="1166"/>
    </location>
</feature>
<accession>A0A8J6HFL0</accession>
<dbReference type="Gene3D" id="2.30.29.30">
    <property type="entry name" value="Pleckstrin-homology domain (PH domain)/Phosphotyrosine-binding domain (PTB)"/>
    <property type="match status" value="2"/>
</dbReference>
<dbReference type="GO" id="GO:0007605">
    <property type="term" value="P:sensory perception of sound"/>
    <property type="evidence" value="ECO:0007669"/>
    <property type="project" value="UniProtKB-ARBA"/>
</dbReference>
<keyword evidence="6 13" id="KW-0547">Nucleotide-binding</keyword>
<feature type="domain" description="FERM" evidence="17">
    <location>
        <begin position="1679"/>
        <end position="1989"/>
    </location>
</feature>
<dbReference type="Pfam" id="PF21989">
    <property type="entry name" value="RA_2"/>
    <property type="match status" value="2"/>
</dbReference>
<feature type="region of interest" description="Disordered" evidence="15">
    <location>
        <begin position="1375"/>
        <end position="1398"/>
    </location>
</feature>
<dbReference type="SUPFAM" id="SSF54236">
    <property type="entry name" value="Ubiquitin-like"/>
    <property type="match status" value="2"/>
</dbReference>
<feature type="region of interest" description="Actin-binding" evidence="13">
    <location>
        <begin position="1045"/>
        <end position="1067"/>
    </location>
</feature>
<dbReference type="InterPro" id="IPR041794">
    <property type="entry name" value="MyoVII_FERM_C2"/>
</dbReference>
<feature type="domain" description="MyTH4" evidence="18">
    <location>
        <begin position="2132"/>
        <end position="2280"/>
    </location>
</feature>
<dbReference type="InterPro" id="IPR019749">
    <property type="entry name" value="Band_41_domain"/>
</dbReference>
<dbReference type="GO" id="GO:0030182">
    <property type="term" value="P:neuron differentiation"/>
    <property type="evidence" value="ECO:0007669"/>
    <property type="project" value="UniProtKB-ARBA"/>
</dbReference>
<dbReference type="CDD" id="cd17093">
    <property type="entry name" value="FERM2_F1_Myosin-VII"/>
    <property type="match status" value="1"/>
</dbReference>
<dbReference type="Gene3D" id="3.40.850.10">
    <property type="entry name" value="Kinesin motor domain"/>
    <property type="match status" value="1"/>
</dbReference>
<comment type="caution">
    <text evidence="20">The sequence shown here is derived from an EMBL/GenBank/DDBJ whole genome shotgun (WGS) entry which is preliminary data.</text>
</comment>
<dbReference type="InterPro" id="IPR000048">
    <property type="entry name" value="IQ_motif_EF-hand-BS"/>
</dbReference>
<evidence type="ECO:0000313" key="21">
    <source>
        <dbReference type="Proteomes" id="UP000719412"/>
    </source>
</evidence>
<dbReference type="Gene3D" id="1.25.40.530">
    <property type="entry name" value="MyTH4 domain"/>
    <property type="match status" value="2"/>
</dbReference>
<evidence type="ECO:0000256" key="8">
    <source>
        <dbReference type="ARBA" id="ARBA00023054"/>
    </source>
</evidence>
<name>A0A8J6HFL0_TENMO</name>
<keyword evidence="10 13" id="KW-0505">Motor protein</keyword>
<dbReference type="GO" id="GO:0016461">
    <property type="term" value="C:unconventional myosin complex"/>
    <property type="evidence" value="ECO:0007669"/>
    <property type="project" value="UniProtKB-ARBA"/>
</dbReference>
<dbReference type="Gene3D" id="1.20.120.720">
    <property type="entry name" value="Myosin VI head, motor domain, U50 subdomain"/>
    <property type="match status" value="1"/>
</dbReference>
<dbReference type="InterPro" id="IPR035963">
    <property type="entry name" value="FERM_2"/>
</dbReference>
<dbReference type="GO" id="GO:0009888">
    <property type="term" value="P:tissue development"/>
    <property type="evidence" value="ECO:0007669"/>
    <property type="project" value="UniProtKB-ARBA"/>
</dbReference>
<keyword evidence="5" id="KW-0677">Repeat</keyword>
<dbReference type="GO" id="GO:0003774">
    <property type="term" value="F:cytoskeletal motor activity"/>
    <property type="evidence" value="ECO:0007669"/>
    <property type="project" value="UniProtKB-UniRule"/>
</dbReference>
<dbReference type="PROSITE" id="PS50096">
    <property type="entry name" value="IQ"/>
    <property type="match status" value="4"/>
</dbReference>
<dbReference type="FunFam" id="3.10.20.90:FF:000051">
    <property type="entry name" value="Unconventional myosin-VIIa"/>
    <property type="match status" value="1"/>
</dbReference>
<comment type="subcellular location">
    <subcellularLocation>
        <location evidence="1">Cytoplasm</location>
    </subcellularLocation>
</comment>
<dbReference type="FunFam" id="1.10.10.820:FF:000001">
    <property type="entry name" value="Myosin heavy chain"/>
    <property type="match status" value="1"/>
</dbReference>
<feature type="domain" description="MyTH4" evidence="18">
    <location>
        <begin position="1438"/>
        <end position="1674"/>
    </location>
</feature>
<evidence type="ECO:0000256" key="9">
    <source>
        <dbReference type="ARBA" id="ARBA00023123"/>
    </source>
</evidence>
<dbReference type="InterPro" id="IPR036106">
    <property type="entry name" value="MYSc_Myo7"/>
</dbReference>
<dbReference type="InterPro" id="IPR000857">
    <property type="entry name" value="MyTH4_dom"/>
</dbReference>
<dbReference type="FunFam" id="1.20.120.720:FF:000019">
    <property type="entry name" value="myosin-VIIa isoform X2"/>
    <property type="match status" value="1"/>
</dbReference>
<evidence type="ECO:0000313" key="20">
    <source>
        <dbReference type="EMBL" id="KAH0813272.1"/>
    </source>
</evidence>
<dbReference type="InterPro" id="IPR041793">
    <property type="entry name" value="MyoVII_FERM_C1"/>
</dbReference>
<evidence type="ECO:0000256" key="3">
    <source>
        <dbReference type="ARBA" id="ARBA00022443"/>
    </source>
</evidence>
<evidence type="ECO:0000256" key="6">
    <source>
        <dbReference type="ARBA" id="ARBA00022741"/>
    </source>
</evidence>
<dbReference type="GO" id="GO:0120025">
    <property type="term" value="C:plasma membrane bounded cell projection"/>
    <property type="evidence" value="ECO:0007669"/>
    <property type="project" value="UniProtKB-ARBA"/>
</dbReference>
<dbReference type="GO" id="GO:0005524">
    <property type="term" value="F:ATP binding"/>
    <property type="evidence" value="ECO:0007669"/>
    <property type="project" value="UniProtKB-UniRule"/>
</dbReference>
<dbReference type="Pfam" id="PF00612">
    <property type="entry name" value="IQ"/>
    <property type="match status" value="4"/>
</dbReference>
<feature type="compositionally biased region" description="Polar residues" evidence="15">
    <location>
        <begin position="1389"/>
        <end position="1398"/>
    </location>
</feature>
<dbReference type="Pfam" id="PF00373">
    <property type="entry name" value="FERM_M"/>
    <property type="match status" value="1"/>
</dbReference>
<dbReference type="GO" id="GO:0007423">
    <property type="term" value="P:sensory organ development"/>
    <property type="evidence" value="ECO:0007669"/>
    <property type="project" value="UniProtKB-ARBA"/>
</dbReference>
<dbReference type="Gene3D" id="1.10.10.820">
    <property type="match status" value="1"/>
</dbReference>
<dbReference type="GO" id="GO:0005737">
    <property type="term" value="C:cytoplasm"/>
    <property type="evidence" value="ECO:0007669"/>
    <property type="project" value="UniProtKB-SubCell"/>
</dbReference>
<dbReference type="InterPro" id="IPR000299">
    <property type="entry name" value="FERM_domain"/>
</dbReference>
<dbReference type="FunFam" id="3.10.20.90:FF:000036">
    <property type="entry name" value="Unconventional myosin-VIIa"/>
    <property type="match status" value="1"/>
</dbReference>
<dbReference type="InterPro" id="IPR001452">
    <property type="entry name" value="SH3_domain"/>
</dbReference>
<dbReference type="CDD" id="cd13198">
    <property type="entry name" value="FERM_C1_MyoVII"/>
    <property type="match status" value="1"/>
</dbReference>
<dbReference type="Gene3D" id="6.20.240.20">
    <property type="match status" value="1"/>
</dbReference>
<keyword evidence="7 13" id="KW-0067">ATP-binding</keyword>
<dbReference type="SUPFAM" id="SSF50044">
    <property type="entry name" value="SH3-domain"/>
    <property type="match status" value="1"/>
</dbReference>
<gene>
    <name evidence="20" type="ORF">GEV33_009519</name>
</gene>
<dbReference type="Pfam" id="PF00063">
    <property type="entry name" value="Myosin_head"/>
    <property type="match status" value="1"/>
</dbReference>
<feature type="binding site" evidence="13">
    <location>
        <begin position="589"/>
        <end position="596"/>
    </location>
    <ligand>
        <name>ATP</name>
        <dbReference type="ChEBI" id="CHEBI:30616"/>
    </ligand>
</feature>